<keyword evidence="3" id="KW-1185">Reference proteome</keyword>
<proteinExistence type="predicted"/>
<dbReference type="SUPFAM" id="SSF53474">
    <property type="entry name" value="alpha/beta-Hydrolases"/>
    <property type="match status" value="1"/>
</dbReference>
<protein>
    <submittedName>
        <fullName evidence="2">Hydrolase</fullName>
    </submittedName>
</protein>
<accession>A0A8J3H7D6</accession>
<evidence type="ECO:0000313" key="3">
    <source>
        <dbReference type="Proteomes" id="UP000611500"/>
    </source>
</evidence>
<organism evidence="2 3">
    <name type="scientific">Pseudodonghicola xiamenensis</name>
    <dbReference type="NCBI Taxonomy" id="337702"/>
    <lineage>
        <taxon>Bacteria</taxon>
        <taxon>Pseudomonadati</taxon>
        <taxon>Pseudomonadota</taxon>
        <taxon>Alphaproteobacteria</taxon>
        <taxon>Rhodobacterales</taxon>
        <taxon>Paracoccaceae</taxon>
        <taxon>Pseudodonghicola</taxon>
    </lineage>
</organism>
<gene>
    <name evidence="2" type="primary">pldB</name>
    <name evidence="2" type="ORF">GCM10010961_14900</name>
</gene>
<evidence type="ECO:0000313" key="2">
    <source>
        <dbReference type="EMBL" id="GHG86912.1"/>
    </source>
</evidence>
<reference evidence="2" key="2">
    <citation type="submission" date="2020-09" db="EMBL/GenBank/DDBJ databases">
        <authorList>
            <person name="Sun Q."/>
            <person name="Zhou Y."/>
        </authorList>
    </citation>
    <scope>NUCLEOTIDE SEQUENCE</scope>
    <source>
        <strain evidence="2">CGMCC 1.7081</strain>
    </source>
</reference>
<dbReference type="InterPro" id="IPR022742">
    <property type="entry name" value="Hydrolase_4"/>
</dbReference>
<evidence type="ECO:0000259" key="1">
    <source>
        <dbReference type="Pfam" id="PF12146"/>
    </source>
</evidence>
<dbReference type="Pfam" id="PF12146">
    <property type="entry name" value="Hydrolase_4"/>
    <property type="match status" value="1"/>
</dbReference>
<sequence length="314" mass="33734">MELSPAPLFTDVAGAPAGGAAHWLATEDGLRLRIAHWSPTGTAKGTVLLFPGRTEYIEKYGPAAGDLTARGFATLVVDWRGQGLADRLLPDPRPGHVVNFPDYQRDVAAVVQAASALDLPKPWFLIAHSMGGCIGLRALIEGLPVAAAAFSGPMWAISLSMAQRTFAHGVTALSTFFGLSHRLSPGTKGANYVQVQPFEGNGLTNDPEMYRFLQNQLAAHPELGIGGPSLQWLREALRETARLAHQPSPDLPCLTFLGTADAIVSRTAIETRMEHWPKGELDLVEAGRHEVLMEDAATRARTFDRIAALFDAAS</sequence>
<dbReference type="PANTHER" id="PTHR11614">
    <property type="entry name" value="PHOSPHOLIPASE-RELATED"/>
    <property type="match status" value="1"/>
</dbReference>
<dbReference type="InterPro" id="IPR029058">
    <property type="entry name" value="AB_hydrolase_fold"/>
</dbReference>
<feature type="domain" description="Serine aminopeptidase S33" evidence="1">
    <location>
        <begin position="42"/>
        <end position="295"/>
    </location>
</feature>
<reference evidence="2" key="1">
    <citation type="journal article" date="2014" name="Int. J. Syst. Evol. Microbiol.">
        <title>Complete genome sequence of Corynebacterium casei LMG S-19264T (=DSM 44701T), isolated from a smear-ripened cheese.</title>
        <authorList>
            <consortium name="US DOE Joint Genome Institute (JGI-PGF)"/>
            <person name="Walter F."/>
            <person name="Albersmeier A."/>
            <person name="Kalinowski J."/>
            <person name="Ruckert C."/>
        </authorList>
    </citation>
    <scope>NUCLEOTIDE SEQUENCE</scope>
    <source>
        <strain evidence="2">CGMCC 1.7081</strain>
    </source>
</reference>
<dbReference type="Proteomes" id="UP000611500">
    <property type="component" value="Unassembled WGS sequence"/>
</dbReference>
<name>A0A8J3H7D6_9RHOB</name>
<dbReference type="AlphaFoldDB" id="A0A8J3H7D6"/>
<dbReference type="Gene3D" id="3.40.50.1820">
    <property type="entry name" value="alpha/beta hydrolase"/>
    <property type="match status" value="1"/>
</dbReference>
<keyword evidence="2" id="KW-0378">Hydrolase</keyword>
<dbReference type="EMBL" id="BNAP01000004">
    <property type="protein sequence ID" value="GHG86912.1"/>
    <property type="molecule type" value="Genomic_DNA"/>
</dbReference>
<dbReference type="InterPro" id="IPR051044">
    <property type="entry name" value="MAG_DAG_Lipase"/>
</dbReference>
<dbReference type="RefSeq" id="WP_028092981.1">
    <property type="nucleotide sequence ID" value="NZ_BNAP01000004.1"/>
</dbReference>
<dbReference type="GO" id="GO:0016787">
    <property type="term" value="F:hydrolase activity"/>
    <property type="evidence" value="ECO:0007669"/>
    <property type="project" value="UniProtKB-KW"/>
</dbReference>
<comment type="caution">
    <text evidence="2">The sequence shown here is derived from an EMBL/GenBank/DDBJ whole genome shotgun (WGS) entry which is preliminary data.</text>
</comment>